<feature type="region of interest" description="Disordered" evidence="1">
    <location>
        <begin position="1"/>
        <end position="53"/>
    </location>
</feature>
<reference evidence="2 3" key="1">
    <citation type="submission" date="2014-06" db="EMBL/GenBank/DDBJ databases">
        <title>Evolutionary Origins and Diversification of the Mycorrhizal Mutualists.</title>
        <authorList>
            <consortium name="DOE Joint Genome Institute"/>
            <consortium name="Mycorrhizal Genomics Consortium"/>
            <person name="Kohler A."/>
            <person name="Kuo A."/>
            <person name="Nagy L.G."/>
            <person name="Floudas D."/>
            <person name="Copeland A."/>
            <person name="Barry K.W."/>
            <person name="Cichocki N."/>
            <person name="Veneault-Fourrey C."/>
            <person name="LaButti K."/>
            <person name="Lindquist E.A."/>
            <person name="Lipzen A."/>
            <person name="Lundell T."/>
            <person name="Morin E."/>
            <person name="Murat C."/>
            <person name="Riley R."/>
            <person name="Ohm R."/>
            <person name="Sun H."/>
            <person name="Tunlid A."/>
            <person name="Henrissat B."/>
            <person name="Grigoriev I.V."/>
            <person name="Hibbett D.S."/>
            <person name="Martin F."/>
        </authorList>
    </citation>
    <scope>NUCLEOTIDE SEQUENCE [LARGE SCALE GENOMIC DNA]</scope>
    <source>
        <strain evidence="2 3">SS14</strain>
    </source>
</reference>
<dbReference type="EMBL" id="KN837106">
    <property type="protein sequence ID" value="KIJ46610.1"/>
    <property type="molecule type" value="Genomic_DNA"/>
</dbReference>
<name>A0A0C9UU93_SPHS4</name>
<evidence type="ECO:0000313" key="3">
    <source>
        <dbReference type="Proteomes" id="UP000054279"/>
    </source>
</evidence>
<sequence length="226" mass="25443">MANTMHPYFNPLYNTPQRPQSSLSNISSSSARNYTSTSRSNHSHRHQAHQAGLTLERNRLPFSDNSHYGLLSSSDPAVHHDIVCLPMLLIFPASNIILQGHSLTPAQKRAFIPLLTAEDLTTYLNAPYLELMQQQIVVEAELKGFRDAYNILMERIPGSGPSGMSVPVGRQLILPQYGPRPKREDYEDLLCWTFSEFNKLTQNGARRIDYDLEPPDGGDICQQECC</sequence>
<proteinExistence type="predicted"/>
<accession>A0A0C9UU93</accession>
<keyword evidence="3" id="KW-1185">Reference proteome</keyword>
<evidence type="ECO:0000256" key="1">
    <source>
        <dbReference type="SAM" id="MobiDB-lite"/>
    </source>
</evidence>
<dbReference type="AlphaFoldDB" id="A0A0C9UU93"/>
<dbReference type="HOGENOM" id="CLU_1225456_0_0_1"/>
<feature type="compositionally biased region" description="Low complexity" evidence="1">
    <location>
        <begin position="21"/>
        <end position="40"/>
    </location>
</feature>
<protein>
    <submittedName>
        <fullName evidence="2">Uncharacterized protein</fullName>
    </submittedName>
</protein>
<organism evidence="2 3">
    <name type="scientific">Sphaerobolus stellatus (strain SS14)</name>
    <dbReference type="NCBI Taxonomy" id="990650"/>
    <lineage>
        <taxon>Eukaryota</taxon>
        <taxon>Fungi</taxon>
        <taxon>Dikarya</taxon>
        <taxon>Basidiomycota</taxon>
        <taxon>Agaricomycotina</taxon>
        <taxon>Agaricomycetes</taxon>
        <taxon>Phallomycetidae</taxon>
        <taxon>Geastrales</taxon>
        <taxon>Sphaerobolaceae</taxon>
        <taxon>Sphaerobolus</taxon>
    </lineage>
</organism>
<evidence type="ECO:0000313" key="2">
    <source>
        <dbReference type="EMBL" id="KIJ46610.1"/>
    </source>
</evidence>
<gene>
    <name evidence="2" type="ORF">M422DRAFT_46067</name>
</gene>
<dbReference type="Proteomes" id="UP000054279">
    <property type="component" value="Unassembled WGS sequence"/>
</dbReference>